<evidence type="ECO:0000313" key="3">
    <source>
        <dbReference type="Proteomes" id="UP000051497"/>
    </source>
</evidence>
<comment type="caution">
    <text evidence="1">The sequence shown here is derived from an EMBL/GenBank/DDBJ whole genome shotgun (WGS) entry which is preliminary data.</text>
</comment>
<proteinExistence type="predicted"/>
<evidence type="ECO:0000313" key="2">
    <source>
        <dbReference type="EMBL" id="MCS5710566.1"/>
    </source>
</evidence>
<gene>
    <name evidence="2" type="ORF">HT99x_003930</name>
    <name evidence="1" type="ORF">HT99x_00932</name>
</gene>
<dbReference type="EMBL" id="LKAJ01000003">
    <property type="protein sequence ID" value="KRG21741.1"/>
    <property type="molecule type" value="Genomic_DNA"/>
</dbReference>
<reference evidence="2" key="2">
    <citation type="journal article" date="2016" name="Genome Announc.">
        <title>Draft Genome Sequences of Two Novel Amoeba-Resistant Intranuclear Bacteria, 'Candidatus Berkiella cookevillensis' and 'Candidatus Berkiella aquae'.</title>
        <authorList>
            <person name="Mehari Y.T."/>
            <person name="Arivett B.A."/>
            <person name="Farone A.L."/>
            <person name="Gunderson J.H."/>
            <person name="Farone M.B."/>
        </authorList>
    </citation>
    <scope>NUCLEOTIDE SEQUENCE</scope>
    <source>
        <strain evidence="2">HT99</strain>
    </source>
</reference>
<organism evidence="1">
    <name type="scientific">Candidatus Berkiella aquae</name>
    <dbReference type="NCBI Taxonomy" id="295108"/>
    <lineage>
        <taxon>Bacteria</taxon>
        <taxon>Pseudomonadati</taxon>
        <taxon>Pseudomonadota</taxon>
        <taxon>Gammaproteobacteria</taxon>
        <taxon>Candidatus Berkiellales</taxon>
        <taxon>Candidatus Berkiellaceae</taxon>
        <taxon>Candidatus Berkiella</taxon>
    </lineage>
</organism>
<reference evidence="2" key="3">
    <citation type="submission" date="2021-06" db="EMBL/GenBank/DDBJ databases">
        <title>Genomic Description and Analysis of Intracellular Bacteria, Candidatus Berkiella cookevillensis and Candidatus Berkiella aquae.</title>
        <authorList>
            <person name="Kidane D.T."/>
            <person name="Mehari Y.T."/>
            <person name="Rice F.C."/>
            <person name="Arivett B.A."/>
            <person name="Farone A.L."/>
            <person name="Berk S.G."/>
            <person name="Farone M.B."/>
        </authorList>
    </citation>
    <scope>NUCLEOTIDE SEQUENCE</scope>
    <source>
        <strain evidence="2">HT99</strain>
    </source>
</reference>
<evidence type="ECO:0000313" key="1">
    <source>
        <dbReference type="EMBL" id="KRG21741.1"/>
    </source>
</evidence>
<name>A0A0Q9YLU5_9GAMM</name>
<dbReference type="EMBL" id="LKAJ02000001">
    <property type="protein sequence ID" value="MCS5710566.1"/>
    <property type="molecule type" value="Genomic_DNA"/>
</dbReference>
<dbReference type="AlphaFoldDB" id="A0A0Q9YLU5"/>
<protein>
    <submittedName>
        <fullName evidence="1">Uncharacterized protein</fullName>
    </submittedName>
</protein>
<accession>A0A0Q9YLU5</accession>
<sequence>MPTIKRASPEEEKSERIEAEIASATQMSLHDMQNTLSAFKSIIKKHVQQQGSGDITVGENRPITFAAYQMHQYRAALAANITQGTVEPDANQARLKLK</sequence>
<dbReference type="RefSeq" id="WP_075065570.1">
    <property type="nucleotide sequence ID" value="NZ_LKAJ02000001.1"/>
</dbReference>
<dbReference type="Proteomes" id="UP000051497">
    <property type="component" value="Unassembled WGS sequence"/>
</dbReference>
<keyword evidence="3" id="KW-1185">Reference proteome</keyword>
<reference evidence="1" key="1">
    <citation type="submission" date="2015-09" db="EMBL/GenBank/DDBJ databases">
        <title>Draft Genome Sequences of Two Novel Amoeba-resistant Intranuclear Bacteria, Candidatus Berkiella cookevillensis and Candidatus Berkiella aquae.</title>
        <authorList>
            <person name="Mehari Y.T."/>
            <person name="Arivett B.A."/>
            <person name="Farone A.L."/>
            <person name="Gunderson J.H."/>
            <person name="Farone M.B."/>
        </authorList>
    </citation>
    <scope>NUCLEOTIDE SEQUENCE [LARGE SCALE GENOMIC DNA]</scope>
    <source>
        <strain evidence="1">HT99</strain>
    </source>
</reference>